<evidence type="ECO:0000256" key="5">
    <source>
        <dbReference type="ARBA" id="ARBA00022553"/>
    </source>
</evidence>
<evidence type="ECO:0000313" key="14">
    <source>
        <dbReference type="Proteomes" id="UP000598488"/>
    </source>
</evidence>
<dbReference type="RefSeq" id="WP_199463555.1">
    <property type="nucleotide sequence ID" value="NZ_JAEMUH010000014.1"/>
</dbReference>
<dbReference type="PANTHER" id="PTHR45528:SF1">
    <property type="entry name" value="SENSOR HISTIDINE KINASE CPXA"/>
    <property type="match status" value="1"/>
</dbReference>
<dbReference type="InterPro" id="IPR050398">
    <property type="entry name" value="HssS/ArlS-like"/>
</dbReference>
<comment type="caution">
    <text evidence="13">The sequence shown here is derived from an EMBL/GenBank/DDBJ whole genome shotgun (WGS) entry which is preliminary data.</text>
</comment>
<dbReference type="SUPFAM" id="SSF55874">
    <property type="entry name" value="ATPase domain of HSP90 chaperone/DNA topoisomerase II/histidine kinase"/>
    <property type="match status" value="1"/>
</dbReference>
<keyword evidence="5" id="KW-0597">Phosphoprotein</keyword>
<dbReference type="GO" id="GO:0016301">
    <property type="term" value="F:kinase activity"/>
    <property type="evidence" value="ECO:0007669"/>
    <property type="project" value="UniProtKB-KW"/>
</dbReference>
<accession>A0ABS0ZE80</accession>
<name>A0ABS0ZE80_9GAMM</name>
<comment type="subcellular location">
    <subcellularLocation>
        <location evidence="2">Cell membrane</location>
        <topology evidence="2">Multi-pass membrane protein</topology>
    </subcellularLocation>
</comment>
<evidence type="ECO:0000256" key="8">
    <source>
        <dbReference type="ARBA" id="ARBA00022777"/>
    </source>
</evidence>
<keyword evidence="11" id="KW-0472">Membrane</keyword>
<evidence type="ECO:0000256" key="1">
    <source>
        <dbReference type="ARBA" id="ARBA00000085"/>
    </source>
</evidence>
<dbReference type="EC" id="2.7.13.3" evidence="3"/>
<sequence>MPYQSQLPFKEVIEASIKDMRNSLSQVLFNLDNTINRNESVNKDELVEAQYEIVRMQNVINQLYGLYLVSDDHLVVNSTDTFVMDVVEDALAGLDTLLKHKTIEVNIKGEDLSWYLDPQLISNVLQITLLNALRYTEDTIEIEFTTSEEGLHISVIDNGKGYPDFILASYEALIAGDPVENVSSQNAGWFYCDKVVRLHNNQGVHGHTKLKNNEGSCGGRIDMLIP</sequence>
<dbReference type="EMBL" id="JAEMUH010000014">
    <property type="protein sequence ID" value="MBJ7551969.1"/>
    <property type="molecule type" value="Genomic_DNA"/>
</dbReference>
<dbReference type="Pfam" id="PF02518">
    <property type="entry name" value="HATPase_c"/>
    <property type="match status" value="1"/>
</dbReference>
<organism evidence="13 14">
    <name type="scientific">Marinomonas ostreistagni</name>
    <dbReference type="NCBI Taxonomy" id="359209"/>
    <lineage>
        <taxon>Bacteria</taxon>
        <taxon>Pseudomonadati</taxon>
        <taxon>Pseudomonadota</taxon>
        <taxon>Gammaproteobacteria</taxon>
        <taxon>Oceanospirillales</taxon>
        <taxon>Oceanospirillaceae</taxon>
        <taxon>Marinomonas</taxon>
    </lineage>
</organism>
<evidence type="ECO:0000256" key="9">
    <source>
        <dbReference type="ARBA" id="ARBA00022840"/>
    </source>
</evidence>
<dbReference type="PROSITE" id="PS50109">
    <property type="entry name" value="HIS_KIN"/>
    <property type="match status" value="1"/>
</dbReference>
<evidence type="ECO:0000256" key="2">
    <source>
        <dbReference type="ARBA" id="ARBA00004651"/>
    </source>
</evidence>
<protein>
    <recommendedName>
        <fullName evidence="3">histidine kinase</fullName>
        <ecNumber evidence="3">2.7.13.3</ecNumber>
    </recommendedName>
</protein>
<reference evidence="13 14" key="1">
    <citation type="submission" date="2020-12" db="EMBL/GenBank/DDBJ databases">
        <title>Comparative genome analysis of fungal antagonists Marinomonas ostreistagni 398 and M. spartinae 468.</title>
        <authorList>
            <person name="Fields J.L."/>
            <person name="Mavrodi O.V."/>
            <person name="Biber P.D."/>
            <person name="Indest K.J."/>
            <person name="Mavrodi D.V."/>
        </authorList>
    </citation>
    <scope>NUCLEOTIDE SEQUENCE [LARGE SCALE GENOMIC DNA]</scope>
    <source>
        <strain evidence="13 14">USM7</strain>
    </source>
</reference>
<evidence type="ECO:0000256" key="11">
    <source>
        <dbReference type="ARBA" id="ARBA00023136"/>
    </source>
</evidence>
<keyword evidence="10" id="KW-0902">Two-component regulatory system</keyword>
<proteinExistence type="predicted"/>
<evidence type="ECO:0000256" key="6">
    <source>
        <dbReference type="ARBA" id="ARBA00022679"/>
    </source>
</evidence>
<gene>
    <name evidence="13" type="ORF">JHD44_14870</name>
</gene>
<dbReference type="Proteomes" id="UP000598488">
    <property type="component" value="Unassembled WGS sequence"/>
</dbReference>
<dbReference type="InterPro" id="IPR003594">
    <property type="entry name" value="HATPase_dom"/>
</dbReference>
<keyword evidence="9" id="KW-0067">ATP-binding</keyword>
<evidence type="ECO:0000256" key="3">
    <source>
        <dbReference type="ARBA" id="ARBA00012438"/>
    </source>
</evidence>
<keyword evidence="8 13" id="KW-0418">Kinase</keyword>
<dbReference type="InterPro" id="IPR005467">
    <property type="entry name" value="His_kinase_dom"/>
</dbReference>
<keyword evidence="14" id="KW-1185">Reference proteome</keyword>
<dbReference type="Gene3D" id="3.30.565.10">
    <property type="entry name" value="Histidine kinase-like ATPase, C-terminal domain"/>
    <property type="match status" value="1"/>
</dbReference>
<evidence type="ECO:0000259" key="12">
    <source>
        <dbReference type="PROSITE" id="PS50109"/>
    </source>
</evidence>
<comment type="catalytic activity">
    <reaction evidence="1">
        <text>ATP + protein L-histidine = ADP + protein N-phospho-L-histidine.</text>
        <dbReference type="EC" id="2.7.13.3"/>
    </reaction>
</comment>
<evidence type="ECO:0000256" key="10">
    <source>
        <dbReference type="ARBA" id="ARBA00023012"/>
    </source>
</evidence>
<keyword evidence="7" id="KW-0547">Nucleotide-binding</keyword>
<dbReference type="InterPro" id="IPR036890">
    <property type="entry name" value="HATPase_C_sf"/>
</dbReference>
<evidence type="ECO:0000256" key="4">
    <source>
        <dbReference type="ARBA" id="ARBA00022475"/>
    </source>
</evidence>
<dbReference type="PANTHER" id="PTHR45528">
    <property type="entry name" value="SENSOR HISTIDINE KINASE CPXA"/>
    <property type="match status" value="1"/>
</dbReference>
<keyword evidence="6" id="KW-0808">Transferase</keyword>
<evidence type="ECO:0000256" key="7">
    <source>
        <dbReference type="ARBA" id="ARBA00022741"/>
    </source>
</evidence>
<feature type="domain" description="Histidine kinase" evidence="12">
    <location>
        <begin position="15"/>
        <end position="226"/>
    </location>
</feature>
<evidence type="ECO:0000313" key="13">
    <source>
        <dbReference type="EMBL" id="MBJ7551969.1"/>
    </source>
</evidence>
<keyword evidence="4" id="KW-1003">Cell membrane</keyword>